<dbReference type="OrthoDB" id="5779597at2759"/>
<organism evidence="8 9">
    <name type="scientific">Teladorsagia circumcincta</name>
    <name type="common">Brown stomach worm</name>
    <name type="synonym">Ostertagia circumcincta</name>
    <dbReference type="NCBI Taxonomy" id="45464"/>
    <lineage>
        <taxon>Eukaryota</taxon>
        <taxon>Metazoa</taxon>
        <taxon>Ecdysozoa</taxon>
        <taxon>Nematoda</taxon>
        <taxon>Chromadorea</taxon>
        <taxon>Rhabditida</taxon>
        <taxon>Rhabditina</taxon>
        <taxon>Rhabditomorpha</taxon>
        <taxon>Strongyloidea</taxon>
        <taxon>Trichostrongylidae</taxon>
        <taxon>Teladorsagia</taxon>
    </lineage>
</organism>
<comment type="similarity">
    <text evidence="2">Belongs to the fatty-acid and retinol-binding protein (FARBP) family.</text>
</comment>
<dbReference type="InterPro" id="IPR008632">
    <property type="entry name" value="Gp-FAR-1"/>
</dbReference>
<dbReference type="AlphaFoldDB" id="A0A2G9U6G0"/>
<keyword evidence="6" id="KW-0446">Lipid-binding</keyword>
<evidence type="ECO:0000256" key="3">
    <source>
        <dbReference type="ARBA" id="ARBA00022525"/>
    </source>
</evidence>
<name>A0A2G9U6G0_TELCI</name>
<dbReference type="EMBL" id="KZ349289">
    <property type="protein sequence ID" value="PIO65120.1"/>
    <property type="molecule type" value="Genomic_DNA"/>
</dbReference>
<dbReference type="Pfam" id="PF05823">
    <property type="entry name" value="Gp-FAR-1"/>
    <property type="match status" value="1"/>
</dbReference>
<evidence type="ECO:0000256" key="4">
    <source>
        <dbReference type="ARBA" id="ARBA00022729"/>
    </source>
</evidence>
<gene>
    <name evidence="8" type="ORF">TELCIR_13225</name>
</gene>
<evidence type="ECO:0000256" key="7">
    <source>
        <dbReference type="SAM" id="SignalP"/>
    </source>
</evidence>
<reference evidence="8 9" key="1">
    <citation type="submission" date="2015-09" db="EMBL/GenBank/DDBJ databases">
        <title>Draft genome of the parasitic nematode Teladorsagia circumcincta isolate WARC Sus (inbred).</title>
        <authorList>
            <person name="Mitreva M."/>
        </authorList>
    </citation>
    <scope>NUCLEOTIDE SEQUENCE [LARGE SCALE GENOMIC DNA]</scope>
    <source>
        <strain evidence="8 9">S</strain>
    </source>
</reference>
<keyword evidence="9" id="KW-1185">Reference proteome</keyword>
<evidence type="ECO:0000313" key="8">
    <source>
        <dbReference type="EMBL" id="PIO65120.1"/>
    </source>
</evidence>
<evidence type="ECO:0000256" key="5">
    <source>
        <dbReference type="ARBA" id="ARBA00023054"/>
    </source>
</evidence>
<evidence type="ECO:0000256" key="2">
    <source>
        <dbReference type="ARBA" id="ARBA00006648"/>
    </source>
</evidence>
<evidence type="ECO:0000256" key="6">
    <source>
        <dbReference type="ARBA" id="ARBA00023121"/>
    </source>
</evidence>
<evidence type="ECO:0000313" key="9">
    <source>
        <dbReference type="Proteomes" id="UP000230423"/>
    </source>
</evidence>
<accession>A0A2G9U6G0</accession>
<feature type="chain" id="PRO_5013769158" description="SXP/RAL-2 family protein Ani s 5-like cation-binding domain-containing protein" evidence="7">
    <location>
        <begin position="22"/>
        <end position="142"/>
    </location>
</feature>
<keyword evidence="3" id="KW-0964">Secreted</keyword>
<dbReference type="GO" id="GO:0005576">
    <property type="term" value="C:extracellular region"/>
    <property type="evidence" value="ECO:0007669"/>
    <property type="project" value="UniProtKB-SubCell"/>
</dbReference>
<dbReference type="GO" id="GO:0008289">
    <property type="term" value="F:lipid binding"/>
    <property type="evidence" value="ECO:0007669"/>
    <property type="project" value="UniProtKB-KW"/>
</dbReference>
<proteinExistence type="inferred from homology"/>
<keyword evidence="5" id="KW-0175">Coiled coil</keyword>
<dbReference type="Gene3D" id="1.20.120.1100">
    <property type="match status" value="1"/>
</dbReference>
<dbReference type="Proteomes" id="UP000230423">
    <property type="component" value="Unassembled WGS sequence"/>
</dbReference>
<keyword evidence="4 7" id="KW-0732">Signal</keyword>
<protein>
    <recommendedName>
        <fullName evidence="10">SXP/RAL-2 family protein Ani s 5-like cation-binding domain-containing protein</fullName>
    </recommendedName>
</protein>
<sequence length="142" mass="16658">MKLYIFWSICLVCLSAPLVEDDNEVMEKKEEKTLTMESFDSYLDMIKMFRGMLPQDLMTTIDNLNLTEKGELLSFMSDWYNGRIKKPENKAEIVELLQEKLPTVYDKISYLNTTFYTKFQKLKPETQELLRSVSTHESTSTS</sequence>
<evidence type="ECO:0000256" key="1">
    <source>
        <dbReference type="ARBA" id="ARBA00004613"/>
    </source>
</evidence>
<comment type="subcellular location">
    <subcellularLocation>
        <location evidence="1">Secreted</location>
    </subcellularLocation>
</comment>
<feature type="signal peptide" evidence="7">
    <location>
        <begin position="1"/>
        <end position="21"/>
    </location>
</feature>
<evidence type="ECO:0008006" key="10">
    <source>
        <dbReference type="Google" id="ProtNLM"/>
    </source>
</evidence>